<protein>
    <recommendedName>
        <fullName evidence="2">DUF4266 domain-containing protein</fullName>
    </recommendedName>
</protein>
<evidence type="ECO:0000259" key="2">
    <source>
        <dbReference type="Pfam" id="PF14086"/>
    </source>
</evidence>
<gene>
    <name evidence="3" type="ORF">CHH28_09195</name>
</gene>
<reference evidence="3 4" key="1">
    <citation type="submission" date="2017-07" db="EMBL/GenBank/DDBJ databases">
        <title>Annotated genome sequence of Bacterioplanes sanyensis isolated from Red Sea.</title>
        <authorList>
            <person name="Rehman Z.U."/>
        </authorList>
    </citation>
    <scope>NUCLEOTIDE SEQUENCE [LARGE SCALE GENOMIC DNA]</scope>
    <source>
        <strain evidence="3 4">NV9</strain>
    </source>
</reference>
<dbReference type="AlphaFoldDB" id="A0A222FIH9"/>
<evidence type="ECO:0000256" key="1">
    <source>
        <dbReference type="SAM" id="SignalP"/>
    </source>
</evidence>
<dbReference type="RefSeq" id="WP_094060031.1">
    <property type="nucleotide sequence ID" value="NZ_CP022530.1"/>
</dbReference>
<keyword evidence="4" id="KW-1185">Reference proteome</keyword>
<feature type="domain" description="DUF4266" evidence="2">
    <location>
        <begin position="71"/>
        <end position="121"/>
    </location>
</feature>
<organism evidence="3 4">
    <name type="scientific">Bacterioplanes sanyensis</name>
    <dbReference type="NCBI Taxonomy" id="1249553"/>
    <lineage>
        <taxon>Bacteria</taxon>
        <taxon>Pseudomonadati</taxon>
        <taxon>Pseudomonadota</taxon>
        <taxon>Gammaproteobacteria</taxon>
        <taxon>Oceanospirillales</taxon>
        <taxon>Oceanospirillaceae</taxon>
        <taxon>Bacterioplanes</taxon>
    </lineage>
</organism>
<evidence type="ECO:0000313" key="3">
    <source>
        <dbReference type="EMBL" id="ASP38845.1"/>
    </source>
</evidence>
<dbReference type="KEGG" id="bsan:CHH28_09195"/>
<sequence>MNAGVWLMLLLLLSTSAVADIRVVYVAPSDSPRLTAPTLPPLASMSLLENAQLPAPSGWSSYESWLGIEPVKPWQKAILAEPEMKPAGRLPAVAKFNQKVFASKENTRGGTGIGGGGCGCN</sequence>
<feature type="signal peptide" evidence="1">
    <location>
        <begin position="1"/>
        <end position="19"/>
    </location>
</feature>
<keyword evidence="1" id="KW-0732">Signal</keyword>
<dbReference type="InterPro" id="IPR025362">
    <property type="entry name" value="DUF4266"/>
</dbReference>
<name>A0A222FIH9_9GAMM</name>
<dbReference type="Pfam" id="PF14086">
    <property type="entry name" value="DUF4266"/>
    <property type="match status" value="1"/>
</dbReference>
<dbReference type="Proteomes" id="UP000202440">
    <property type="component" value="Chromosome"/>
</dbReference>
<accession>A0A222FIH9</accession>
<proteinExistence type="predicted"/>
<evidence type="ECO:0000313" key="4">
    <source>
        <dbReference type="Proteomes" id="UP000202440"/>
    </source>
</evidence>
<dbReference type="OrthoDB" id="5901453at2"/>
<dbReference type="EMBL" id="CP022530">
    <property type="protein sequence ID" value="ASP38845.1"/>
    <property type="molecule type" value="Genomic_DNA"/>
</dbReference>
<feature type="chain" id="PRO_5012103845" description="DUF4266 domain-containing protein" evidence="1">
    <location>
        <begin position="20"/>
        <end position="121"/>
    </location>
</feature>